<reference evidence="1 2" key="1">
    <citation type="submission" date="2015-07" db="EMBL/GenBank/DDBJ databases">
        <title>The genome of Habropoda laboriosa.</title>
        <authorList>
            <person name="Pan H."/>
            <person name="Kapheim K."/>
        </authorList>
    </citation>
    <scope>NUCLEOTIDE SEQUENCE [LARGE SCALE GENOMIC DNA]</scope>
    <source>
        <strain evidence="1">0110345459</strain>
    </source>
</reference>
<accession>A0A0L7QYU9</accession>
<evidence type="ECO:0008006" key="3">
    <source>
        <dbReference type="Google" id="ProtNLM"/>
    </source>
</evidence>
<dbReference type="Proteomes" id="UP000053825">
    <property type="component" value="Unassembled WGS sequence"/>
</dbReference>
<name>A0A0L7QYU9_9HYME</name>
<keyword evidence="2" id="KW-1185">Reference proteome</keyword>
<protein>
    <recommendedName>
        <fullName evidence="3">Mos1 transposase HTH domain-containing protein</fullName>
    </recommendedName>
</protein>
<sequence>MSEQNIHFRHLILFYFRKQKNAEDKKKMFLVRIVIRLSINGPFQNWIARFKDVDFNLDVRKRSGRTSTINMDEITNLIQQNTNTSVLRADGVRKWFFSRWYITFQ</sequence>
<proteinExistence type="predicted"/>
<dbReference type="AlphaFoldDB" id="A0A0L7QYU9"/>
<gene>
    <name evidence="1" type="ORF">WH47_02784</name>
</gene>
<evidence type="ECO:0000313" key="1">
    <source>
        <dbReference type="EMBL" id="KOC63758.1"/>
    </source>
</evidence>
<dbReference type="EMBL" id="KQ414686">
    <property type="protein sequence ID" value="KOC63758.1"/>
    <property type="molecule type" value="Genomic_DNA"/>
</dbReference>
<evidence type="ECO:0000313" key="2">
    <source>
        <dbReference type="Proteomes" id="UP000053825"/>
    </source>
</evidence>
<organism evidence="1 2">
    <name type="scientific">Habropoda laboriosa</name>
    <dbReference type="NCBI Taxonomy" id="597456"/>
    <lineage>
        <taxon>Eukaryota</taxon>
        <taxon>Metazoa</taxon>
        <taxon>Ecdysozoa</taxon>
        <taxon>Arthropoda</taxon>
        <taxon>Hexapoda</taxon>
        <taxon>Insecta</taxon>
        <taxon>Pterygota</taxon>
        <taxon>Neoptera</taxon>
        <taxon>Endopterygota</taxon>
        <taxon>Hymenoptera</taxon>
        <taxon>Apocrita</taxon>
        <taxon>Aculeata</taxon>
        <taxon>Apoidea</taxon>
        <taxon>Anthophila</taxon>
        <taxon>Apidae</taxon>
        <taxon>Habropoda</taxon>
    </lineage>
</organism>